<dbReference type="Proteomes" id="UP000813018">
    <property type="component" value="Unassembled WGS sequence"/>
</dbReference>
<name>A0ABS7CUL3_9BACT</name>
<dbReference type="RefSeq" id="WP_219877373.1">
    <property type="nucleotide sequence ID" value="NZ_JAHYXK010000007.1"/>
</dbReference>
<organism evidence="1 2">
    <name type="scientific">Pontibacter aydingkolensis</name>
    <dbReference type="NCBI Taxonomy" id="1911536"/>
    <lineage>
        <taxon>Bacteria</taxon>
        <taxon>Pseudomonadati</taxon>
        <taxon>Bacteroidota</taxon>
        <taxon>Cytophagia</taxon>
        <taxon>Cytophagales</taxon>
        <taxon>Hymenobacteraceae</taxon>
        <taxon>Pontibacter</taxon>
    </lineage>
</organism>
<dbReference type="PROSITE" id="PS51257">
    <property type="entry name" value="PROKAR_LIPOPROTEIN"/>
    <property type="match status" value="1"/>
</dbReference>
<protein>
    <submittedName>
        <fullName evidence="1">DUF4249 domain-containing protein</fullName>
    </submittedName>
</protein>
<accession>A0ABS7CUL3</accession>
<evidence type="ECO:0000313" key="1">
    <source>
        <dbReference type="EMBL" id="MBW7467495.1"/>
    </source>
</evidence>
<dbReference type="EMBL" id="JAHYXK010000007">
    <property type="protein sequence ID" value="MBW7467495.1"/>
    <property type="molecule type" value="Genomic_DNA"/>
</dbReference>
<dbReference type="Pfam" id="PF14054">
    <property type="entry name" value="DUF4249"/>
    <property type="match status" value="1"/>
</dbReference>
<sequence>MKTYRIIPFIILIAITLLTACEKDADNVKPFKVDSKLVVHAFISPQDTVLKVHLQKSQPALGRRLSEEQLQVPNANVTISDGSSAVTLTYDPDHNAYFSKLREWAIVAGKTYTLKVTAPGGYAATASCSVPEATGIAITDVSTSTTTETDYYGGEMKRYKVAYKWTDAPGVNNYYRTLAAKVFWHKNYYGDRQRVAEPAHLDRGKPGLYKDDKAQGGVLTSDDFYYYQGAQSPDIEKQYQLHLLLVVSDKNYYLYQDAQYKQSQSNGNPFAEPVVMYSNIEGGLGVFAGYNQVEALIDME</sequence>
<reference evidence="1 2" key="1">
    <citation type="journal article" date="2016" name="Int. J. Syst. Evol. Microbiol.">
        <title>Pontibacter aydingkolensis sp. nov., isolated from soil of a salt lake.</title>
        <authorList>
            <person name="Osman G."/>
            <person name="Zhang T."/>
            <person name="Lou K."/>
            <person name="Gao Y."/>
            <person name="Chang W."/>
            <person name="Lin Q."/>
            <person name="Yang H.M."/>
            <person name="Huo X.D."/>
            <person name="Wang N."/>
        </authorList>
    </citation>
    <scope>NUCLEOTIDE SEQUENCE [LARGE SCALE GENOMIC DNA]</scope>
    <source>
        <strain evidence="1 2">KACC 19255</strain>
    </source>
</reference>
<dbReference type="InterPro" id="IPR025345">
    <property type="entry name" value="DUF4249"/>
</dbReference>
<comment type="caution">
    <text evidence="1">The sequence shown here is derived from an EMBL/GenBank/DDBJ whole genome shotgun (WGS) entry which is preliminary data.</text>
</comment>
<proteinExistence type="predicted"/>
<keyword evidence="2" id="KW-1185">Reference proteome</keyword>
<gene>
    <name evidence="1" type="ORF">K0O23_10480</name>
</gene>
<evidence type="ECO:0000313" key="2">
    <source>
        <dbReference type="Proteomes" id="UP000813018"/>
    </source>
</evidence>